<gene>
    <name evidence="1" type="ORF">CCAN11_2330001</name>
</gene>
<organism evidence="1 2">
    <name type="scientific">Capnocytophaga canimorsus</name>
    <dbReference type="NCBI Taxonomy" id="28188"/>
    <lineage>
        <taxon>Bacteria</taxon>
        <taxon>Pseudomonadati</taxon>
        <taxon>Bacteroidota</taxon>
        <taxon>Flavobacteriia</taxon>
        <taxon>Flavobacteriales</taxon>
        <taxon>Flavobacteriaceae</taxon>
        <taxon>Capnocytophaga</taxon>
    </lineage>
</organism>
<dbReference type="Proteomes" id="UP000039370">
    <property type="component" value="Unassembled WGS sequence"/>
</dbReference>
<dbReference type="EMBL" id="CDOK01000150">
    <property type="protein sequence ID" value="CEN51595.1"/>
    <property type="molecule type" value="Genomic_DNA"/>
</dbReference>
<sequence length="51" mass="6353">MLPEFGIRKIKKYLQKKVIIRMFKVLKIKYINRIITYEFERASYGYFCKSR</sequence>
<protein>
    <submittedName>
        <fullName evidence="1">Uncharacterized protein</fullName>
    </submittedName>
</protein>
<name>A0A0B7II75_9FLAO</name>
<proteinExistence type="predicted"/>
<dbReference type="AlphaFoldDB" id="A0A0B7II75"/>
<evidence type="ECO:0000313" key="2">
    <source>
        <dbReference type="Proteomes" id="UP000039370"/>
    </source>
</evidence>
<reference evidence="2" key="1">
    <citation type="submission" date="2015-01" db="EMBL/GenBank/DDBJ databases">
        <authorList>
            <person name="MANFREDI Pablo"/>
        </authorList>
    </citation>
    <scope>NUCLEOTIDE SEQUENCE [LARGE SCALE GENOMIC DNA]</scope>
    <source>
        <strain evidence="2">Cc11</strain>
    </source>
</reference>
<evidence type="ECO:0000313" key="1">
    <source>
        <dbReference type="EMBL" id="CEN51595.1"/>
    </source>
</evidence>
<accession>A0A0B7II75</accession>